<dbReference type="RefSeq" id="WP_030463901.1">
    <property type="nucleotide sequence ID" value="NZ_JBEXVB010000006.1"/>
</dbReference>
<dbReference type="Gene3D" id="1.10.1200.10">
    <property type="entry name" value="ACP-like"/>
    <property type="match status" value="1"/>
</dbReference>
<name>A0A3N4R3P3_9ACTN</name>
<evidence type="ECO:0000313" key="2">
    <source>
        <dbReference type="EMBL" id="RPE27802.1"/>
    </source>
</evidence>
<gene>
    <name evidence="2" type="ORF">EDD38_7092</name>
    <name evidence="1" type="ORF">EDD39_7373</name>
</gene>
<reference evidence="3 4" key="1">
    <citation type="submission" date="2018-11" db="EMBL/GenBank/DDBJ databases">
        <title>Sequencing the genomes of 1000 actinobacteria strains.</title>
        <authorList>
            <person name="Klenk H.-P."/>
        </authorList>
    </citation>
    <scope>NUCLEOTIDE SEQUENCE [LARGE SCALE GENOMIC DNA]</scope>
    <source>
        <strain evidence="1 4">DSM 44780</strain>
        <strain evidence="2 3">DSM 44781</strain>
    </source>
</reference>
<proteinExistence type="predicted"/>
<dbReference type="Proteomes" id="UP000266906">
    <property type="component" value="Unassembled WGS sequence"/>
</dbReference>
<evidence type="ECO:0008006" key="5">
    <source>
        <dbReference type="Google" id="ProtNLM"/>
    </source>
</evidence>
<dbReference type="OrthoDB" id="3873684at2"/>
<keyword evidence="3" id="KW-1185">Reference proteome</keyword>
<comment type="caution">
    <text evidence="2">The sequence shown here is derived from an EMBL/GenBank/DDBJ whole genome shotgun (WGS) entry which is preliminary data.</text>
</comment>
<sequence length="76" mass="8407">MSAATARDEVLLLLAEFGGRTPEEVPERVDSMELAWLAHVIEQRHGRRLDDDTLARIATVSDAAELLGALRAEPQR</sequence>
<dbReference type="SUPFAM" id="SSF47336">
    <property type="entry name" value="ACP-like"/>
    <property type="match status" value="1"/>
</dbReference>
<accession>A0A8G1UED4</accession>
<dbReference type="Proteomes" id="UP000267408">
    <property type="component" value="Unassembled WGS sequence"/>
</dbReference>
<dbReference type="EMBL" id="RJVJ01000003">
    <property type="protein sequence ID" value="ROR35711.1"/>
    <property type="molecule type" value="Genomic_DNA"/>
</dbReference>
<protein>
    <recommendedName>
        <fullName evidence="5">Acyl carrier protein</fullName>
    </recommendedName>
</protein>
<organism evidence="2 3">
    <name type="scientific">Kitasatospora cineracea</name>
    <dbReference type="NCBI Taxonomy" id="88074"/>
    <lineage>
        <taxon>Bacteria</taxon>
        <taxon>Bacillati</taxon>
        <taxon>Actinomycetota</taxon>
        <taxon>Actinomycetes</taxon>
        <taxon>Kitasatosporales</taxon>
        <taxon>Streptomycetaceae</taxon>
        <taxon>Kitasatospora</taxon>
    </lineage>
</organism>
<dbReference type="AlphaFoldDB" id="A0A3N4R3P3"/>
<evidence type="ECO:0000313" key="3">
    <source>
        <dbReference type="Proteomes" id="UP000266906"/>
    </source>
</evidence>
<evidence type="ECO:0000313" key="4">
    <source>
        <dbReference type="Proteomes" id="UP000267408"/>
    </source>
</evidence>
<dbReference type="InterPro" id="IPR036736">
    <property type="entry name" value="ACP-like_sf"/>
</dbReference>
<accession>A0A3N4R3P3</accession>
<evidence type="ECO:0000313" key="1">
    <source>
        <dbReference type="EMBL" id="ROR35711.1"/>
    </source>
</evidence>
<dbReference type="EMBL" id="RKQG01000003">
    <property type="protein sequence ID" value="RPE27802.1"/>
    <property type="molecule type" value="Genomic_DNA"/>
</dbReference>